<proteinExistence type="inferred from homology"/>
<comment type="similarity">
    <text evidence="2 7">Belongs to the zinc-containing alcohol dehydrogenase family.</text>
</comment>
<dbReference type="FunFam" id="3.40.50.720:FF:000068">
    <property type="entry name" value="Sorbitol dehydrogenase"/>
    <property type="match status" value="1"/>
</dbReference>
<comment type="caution">
    <text evidence="10">The sequence shown here is derived from an EMBL/GenBank/DDBJ whole genome shotgun (WGS) entry which is preliminary data.</text>
</comment>
<evidence type="ECO:0000256" key="7">
    <source>
        <dbReference type="RuleBase" id="RU361277"/>
    </source>
</evidence>
<dbReference type="PANTHER" id="PTHR43161">
    <property type="entry name" value="SORBITOL DEHYDROGENASE"/>
    <property type="match status" value="1"/>
</dbReference>
<dbReference type="GO" id="GO:0008270">
    <property type="term" value="F:zinc ion binding"/>
    <property type="evidence" value="ECO:0007669"/>
    <property type="project" value="InterPro"/>
</dbReference>
<evidence type="ECO:0000256" key="6">
    <source>
        <dbReference type="ARBA" id="ARBA00023027"/>
    </source>
</evidence>
<dbReference type="SUPFAM" id="SSF50129">
    <property type="entry name" value="GroES-like"/>
    <property type="match status" value="1"/>
</dbReference>
<keyword evidence="4 7" id="KW-0862">Zinc</keyword>
<evidence type="ECO:0000313" key="10">
    <source>
        <dbReference type="EMBL" id="PSC75672.1"/>
    </source>
</evidence>
<dbReference type="InterPro" id="IPR013149">
    <property type="entry name" value="ADH-like_C"/>
</dbReference>
<dbReference type="InterPro" id="IPR002328">
    <property type="entry name" value="ADH_Zn_CS"/>
</dbReference>
<gene>
    <name evidence="10" type="ORF">C2E20_1672</name>
</gene>
<dbReference type="Proteomes" id="UP000239649">
    <property type="component" value="Unassembled WGS sequence"/>
</dbReference>
<evidence type="ECO:0000256" key="3">
    <source>
        <dbReference type="ARBA" id="ARBA00022723"/>
    </source>
</evidence>
<dbReference type="CDD" id="cd05285">
    <property type="entry name" value="sorbitol_DH"/>
    <property type="match status" value="1"/>
</dbReference>
<dbReference type="InterPro" id="IPR011032">
    <property type="entry name" value="GroES-like_sf"/>
</dbReference>
<dbReference type="InterPro" id="IPR036291">
    <property type="entry name" value="NAD(P)-bd_dom_sf"/>
</dbReference>
<evidence type="ECO:0000256" key="8">
    <source>
        <dbReference type="SAM" id="MobiDB-lite"/>
    </source>
</evidence>
<dbReference type="InterPro" id="IPR020843">
    <property type="entry name" value="ER"/>
</dbReference>
<dbReference type="Pfam" id="PF00107">
    <property type="entry name" value="ADH_zinc_N"/>
    <property type="match status" value="1"/>
</dbReference>
<evidence type="ECO:0000259" key="9">
    <source>
        <dbReference type="SMART" id="SM00829"/>
    </source>
</evidence>
<evidence type="ECO:0000313" key="11">
    <source>
        <dbReference type="Proteomes" id="UP000239649"/>
    </source>
</evidence>
<dbReference type="PROSITE" id="PS00059">
    <property type="entry name" value="ADH_ZINC"/>
    <property type="match status" value="1"/>
</dbReference>
<dbReference type="AlphaFoldDB" id="A0A2P6VNI6"/>
<dbReference type="STRING" id="554055.A0A2P6VNI6"/>
<dbReference type="InterPro" id="IPR013154">
    <property type="entry name" value="ADH-like_N"/>
</dbReference>
<feature type="compositionally biased region" description="Low complexity" evidence="8">
    <location>
        <begin position="1"/>
        <end position="11"/>
    </location>
</feature>
<dbReference type="Gene3D" id="3.90.180.10">
    <property type="entry name" value="Medium-chain alcohol dehydrogenases, catalytic domain"/>
    <property type="match status" value="1"/>
</dbReference>
<name>A0A2P6VNI6_9CHLO</name>
<reference evidence="10 11" key="1">
    <citation type="journal article" date="2018" name="Plant J.">
        <title>Genome sequences of Chlorella sorokiniana UTEX 1602 and Micractinium conductrix SAG 241.80: implications to maltose excretion by a green alga.</title>
        <authorList>
            <person name="Arriola M.B."/>
            <person name="Velmurugan N."/>
            <person name="Zhang Y."/>
            <person name="Plunkett M.H."/>
            <person name="Hondzo H."/>
            <person name="Barney B.M."/>
        </authorList>
    </citation>
    <scope>NUCLEOTIDE SEQUENCE [LARGE SCALE GENOMIC DNA]</scope>
    <source>
        <strain evidence="10 11">SAG 241.80</strain>
    </source>
</reference>
<dbReference type="Pfam" id="PF08240">
    <property type="entry name" value="ADH_N"/>
    <property type="match status" value="1"/>
</dbReference>
<dbReference type="SMART" id="SM00829">
    <property type="entry name" value="PKS_ER"/>
    <property type="match status" value="1"/>
</dbReference>
<feature type="domain" description="Enoyl reductase (ER)" evidence="9">
    <location>
        <begin position="72"/>
        <end position="414"/>
    </location>
</feature>
<keyword evidence="3 7" id="KW-0479">Metal-binding</keyword>
<accession>A0A2P6VNI6</accession>
<evidence type="ECO:0000256" key="1">
    <source>
        <dbReference type="ARBA" id="ARBA00001947"/>
    </source>
</evidence>
<evidence type="ECO:0000256" key="4">
    <source>
        <dbReference type="ARBA" id="ARBA00022833"/>
    </source>
</evidence>
<keyword evidence="11" id="KW-1185">Reference proteome</keyword>
<keyword evidence="6" id="KW-0520">NAD</keyword>
<dbReference type="GO" id="GO:0016616">
    <property type="term" value="F:oxidoreductase activity, acting on the CH-OH group of donors, NAD or NADP as acceptor"/>
    <property type="evidence" value="ECO:0007669"/>
    <property type="project" value="InterPro"/>
</dbReference>
<dbReference type="InterPro" id="IPR045306">
    <property type="entry name" value="SDH-like"/>
</dbReference>
<evidence type="ECO:0000256" key="5">
    <source>
        <dbReference type="ARBA" id="ARBA00023002"/>
    </source>
</evidence>
<comment type="cofactor">
    <cofactor evidence="1 7">
        <name>Zn(2+)</name>
        <dbReference type="ChEBI" id="CHEBI:29105"/>
    </cofactor>
</comment>
<dbReference type="SUPFAM" id="SSF51735">
    <property type="entry name" value="NAD(P)-binding Rossmann-fold domains"/>
    <property type="match status" value="1"/>
</dbReference>
<dbReference type="EMBL" id="LHPF02000002">
    <property type="protein sequence ID" value="PSC75672.1"/>
    <property type="molecule type" value="Genomic_DNA"/>
</dbReference>
<keyword evidence="5" id="KW-0560">Oxidoreductase</keyword>
<dbReference type="Gene3D" id="3.40.50.720">
    <property type="entry name" value="NAD(P)-binding Rossmann-like Domain"/>
    <property type="match status" value="1"/>
</dbReference>
<feature type="region of interest" description="Disordered" evidence="8">
    <location>
        <begin position="1"/>
        <end position="20"/>
    </location>
</feature>
<organism evidence="10 11">
    <name type="scientific">Micractinium conductrix</name>
    <dbReference type="NCBI Taxonomy" id="554055"/>
    <lineage>
        <taxon>Eukaryota</taxon>
        <taxon>Viridiplantae</taxon>
        <taxon>Chlorophyta</taxon>
        <taxon>core chlorophytes</taxon>
        <taxon>Trebouxiophyceae</taxon>
        <taxon>Chlorellales</taxon>
        <taxon>Chlorellaceae</taxon>
        <taxon>Chlorella clade</taxon>
        <taxon>Micractinium</taxon>
    </lineage>
</organism>
<protein>
    <submittedName>
        <fullName evidence="10">Sorbitol dehydrogenase</fullName>
    </submittedName>
</protein>
<dbReference type="OrthoDB" id="256333at2759"/>
<evidence type="ECO:0000256" key="2">
    <source>
        <dbReference type="ARBA" id="ARBA00008072"/>
    </source>
</evidence>
<dbReference type="PANTHER" id="PTHR43161:SF9">
    <property type="entry name" value="SORBITOL DEHYDROGENASE"/>
    <property type="match status" value="1"/>
</dbReference>
<sequence length="416" mass="42974">MDPAAAPEAPASGPPLPVPLTSAAAAGYKAAAATAAAALAHQHQQQQQQRSMQRTGADAPVRAATCRAAVLHSVDDLRVEEDPRALPDEPLEGWVRIRMNAVGICGSDVHYLKRGRIGQFVVTAPMVIGHEGAGTVAAVGRGVTTLKLGDRVALEPGVPCCSHPAALKGRYNLAPISFFATPPHHGCLAEYVDHPAAWCFLLPEGVSLEEGAMCEPLSVGVHACRRAGVQPGMRVAVMGAGPIGLVTLLAAKAFGADQVVVTDLKPSNLELATQMGADATVQMSVLQPPAQVAAALTVAAGAPSGVDAVIDCAGFESTMQAALLACASGGRVVLVGMGQEEMRLPLAAAAQREVDILGSFRYANTYPLCLSLLASGRVKVEPLITHRFGFSAEGVAEGFKVAHLCEPGTVKVMFNL</sequence>